<evidence type="ECO:0000313" key="6">
    <source>
        <dbReference type="EMBL" id="GHO84729.1"/>
    </source>
</evidence>
<evidence type="ECO:0000256" key="2">
    <source>
        <dbReference type="ARBA" id="ARBA00022692"/>
    </source>
</evidence>
<dbReference type="Proteomes" id="UP000635565">
    <property type="component" value="Unassembled WGS sequence"/>
</dbReference>
<dbReference type="PANTHER" id="PTHR16950">
    <property type="entry name" value="ZINC TRANSPORTER SLC39A7 HISTIDINE-RICH MEMBRANE PROTEIN KE4"/>
    <property type="match status" value="1"/>
</dbReference>
<keyword evidence="3 5" id="KW-1133">Transmembrane helix</keyword>
<evidence type="ECO:0000256" key="5">
    <source>
        <dbReference type="SAM" id="Phobius"/>
    </source>
</evidence>
<dbReference type="InterPro" id="IPR003689">
    <property type="entry name" value="ZIP"/>
</dbReference>
<feature type="transmembrane region" description="Helical" evidence="5">
    <location>
        <begin position="193"/>
        <end position="211"/>
    </location>
</feature>
<evidence type="ECO:0000256" key="1">
    <source>
        <dbReference type="ARBA" id="ARBA00004141"/>
    </source>
</evidence>
<feature type="transmembrane region" description="Helical" evidence="5">
    <location>
        <begin position="68"/>
        <end position="88"/>
    </location>
</feature>
<dbReference type="Pfam" id="PF02535">
    <property type="entry name" value="Zip"/>
    <property type="match status" value="1"/>
</dbReference>
<proteinExistence type="predicted"/>
<sequence length="212" mass="23012">MLSTSPFSEKNRIRAYAAHELMEGIPHFVKVTAFAMLVAGFLFFYLLEKLFLLLNARQNRKEVVSHHHPVIGVASALAFAGHSFLEGIEIGASFQVSPTLGFLVAFAVILHDIGDGLNTMTLLLLNKLTRLQAIRLLLLVAVAPILGAASTLLIKIPEGQMPLYLGFLAGFLLYIGASHVLPEAHKEKSSIFTLMLTVLGAVFAYVVTTLIG</sequence>
<feature type="transmembrane region" description="Helical" evidence="5">
    <location>
        <begin position="162"/>
        <end position="181"/>
    </location>
</feature>
<dbReference type="PANTHER" id="PTHR16950:SF16">
    <property type="entry name" value="ZINC TRANSPORTER ZIP13"/>
    <property type="match status" value="1"/>
</dbReference>
<evidence type="ECO:0000256" key="4">
    <source>
        <dbReference type="ARBA" id="ARBA00023136"/>
    </source>
</evidence>
<accession>A0ABQ3VG98</accession>
<dbReference type="EMBL" id="BNJJ01000007">
    <property type="protein sequence ID" value="GHO84729.1"/>
    <property type="molecule type" value="Genomic_DNA"/>
</dbReference>
<feature type="transmembrane region" description="Helical" evidence="5">
    <location>
        <begin position="136"/>
        <end position="156"/>
    </location>
</feature>
<keyword evidence="4 5" id="KW-0472">Membrane</keyword>
<comment type="subcellular location">
    <subcellularLocation>
        <location evidence="1">Membrane</location>
        <topology evidence="1">Multi-pass membrane protein</topology>
    </subcellularLocation>
</comment>
<gene>
    <name evidence="6" type="ORF">KSZ_27350</name>
</gene>
<reference evidence="6 7" key="1">
    <citation type="journal article" date="2021" name="Int. J. Syst. Evol. Microbiol.">
        <title>Reticulibacter mediterranei gen. nov., sp. nov., within the new family Reticulibacteraceae fam. nov., and Ktedonospora formicarum gen. nov., sp. nov., Ktedonobacter robiniae sp. nov., Dictyobacter formicarum sp. nov. and Dictyobacter arantiisoli sp. nov., belonging to the class Ktedonobacteria.</title>
        <authorList>
            <person name="Yabe S."/>
            <person name="Zheng Y."/>
            <person name="Wang C.M."/>
            <person name="Sakai Y."/>
            <person name="Abe K."/>
            <person name="Yokota A."/>
            <person name="Donadio S."/>
            <person name="Cavaletti L."/>
            <person name="Monciardini P."/>
        </authorList>
    </citation>
    <scope>NUCLEOTIDE SEQUENCE [LARGE SCALE GENOMIC DNA]</scope>
    <source>
        <strain evidence="6 7">SOSP1-9</strain>
    </source>
</reference>
<name>A0ABQ3VG98_9CHLR</name>
<evidence type="ECO:0008006" key="8">
    <source>
        <dbReference type="Google" id="ProtNLM"/>
    </source>
</evidence>
<keyword evidence="2 5" id="KW-0812">Transmembrane</keyword>
<evidence type="ECO:0000256" key="3">
    <source>
        <dbReference type="ARBA" id="ARBA00022989"/>
    </source>
</evidence>
<organism evidence="6 7">
    <name type="scientific">Dictyobacter formicarum</name>
    <dbReference type="NCBI Taxonomy" id="2778368"/>
    <lineage>
        <taxon>Bacteria</taxon>
        <taxon>Bacillati</taxon>
        <taxon>Chloroflexota</taxon>
        <taxon>Ktedonobacteria</taxon>
        <taxon>Ktedonobacterales</taxon>
        <taxon>Dictyobacteraceae</taxon>
        <taxon>Dictyobacter</taxon>
    </lineage>
</organism>
<comment type="caution">
    <text evidence="6">The sequence shown here is derived from an EMBL/GenBank/DDBJ whole genome shotgun (WGS) entry which is preliminary data.</text>
</comment>
<feature type="transmembrane region" description="Helical" evidence="5">
    <location>
        <begin position="28"/>
        <end position="47"/>
    </location>
</feature>
<evidence type="ECO:0000313" key="7">
    <source>
        <dbReference type="Proteomes" id="UP000635565"/>
    </source>
</evidence>
<keyword evidence="7" id="KW-1185">Reference proteome</keyword>
<protein>
    <recommendedName>
        <fullName evidence="8">ZIP family metal transporter</fullName>
    </recommendedName>
</protein>